<dbReference type="GO" id="GO:1990904">
    <property type="term" value="C:ribonucleoprotein complex"/>
    <property type="evidence" value="ECO:0007669"/>
    <property type="project" value="UniProtKB-KW"/>
</dbReference>
<dbReference type="Gene3D" id="1.10.287.310">
    <property type="match status" value="1"/>
</dbReference>
<evidence type="ECO:0000313" key="4">
    <source>
        <dbReference type="EMBL" id="AOM65871.1"/>
    </source>
</evidence>
<dbReference type="SUPFAM" id="SSF46561">
    <property type="entry name" value="Ribosomal protein L29 (L29p)"/>
    <property type="match status" value="1"/>
</dbReference>
<dbReference type="InterPro" id="IPR036049">
    <property type="entry name" value="Ribosomal_uL29_sf"/>
</dbReference>
<dbReference type="GeneID" id="29073108"/>
<proteinExistence type="inferred from homology"/>
<dbReference type="PROSITE" id="PS00579">
    <property type="entry name" value="RIBOSOMAL_L29"/>
    <property type="match status" value="1"/>
</dbReference>
<dbReference type="InterPro" id="IPR001854">
    <property type="entry name" value="Ribosomal_uL29"/>
</dbReference>
<keyword evidence="3" id="KW-0687">Ribonucleoprotein</keyword>
<comment type="similarity">
    <text evidence="1">Belongs to the universal ribosomal protein uL29 family.</text>
</comment>
<accession>A0A1C9CBW1</accession>
<gene>
    <name evidence="4" type="primary">rpl29</name>
    <name evidence="4" type="ORF">Apop_181</name>
</gene>
<dbReference type="EMBL" id="KX284716">
    <property type="protein sequence ID" value="AOM65871.1"/>
    <property type="molecule type" value="Genomic_DNA"/>
</dbReference>
<evidence type="ECO:0000256" key="2">
    <source>
        <dbReference type="ARBA" id="ARBA00022980"/>
    </source>
</evidence>
<evidence type="ECO:0000256" key="3">
    <source>
        <dbReference type="ARBA" id="ARBA00023274"/>
    </source>
</evidence>
<dbReference type="GO" id="GO:0003735">
    <property type="term" value="F:structural constituent of ribosome"/>
    <property type="evidence" value="ECO:0007669"/>
    <property type="project" value="InterPro"/>
</dbReference>
<dbReference type="GO" id="GO:0006412">
    <property type="term" value="P:translation"/>
    <property type="evidence" value="ECO:0007669"/>
    <property type="project" value="InterPro"/>
</dbReference>
<name>A0A1C9CBW1_9FLOR</name>
<evidence type="ECO:0000256" key="1">
    <source>
        <dbReference type="ARBA" id="ARBA00009254"/>
    </source>
</evidence>
<keyword evidence="4" id="KW-0934">Plastid</keyword>
<dbReference type="RefSeq" id="YP_009296731.1">
    <property type="nucleotide sequence ID" value="NC_031172.1"/>
</dbReference>
<reference evidence="4" key="1">
    <citation type="journal article" date="2016" name="BMC Biol.">
        <title>Parallel evolution of highly conserved plastid genome architecture in red seaweeds and seed plants.</title>
        <authorList>
            <person name="Lee J."/>
            <person name="Cho C.H."/>
            <person name="Park S.I."/>
            <person name="Choi J.W."/>
            <person name="Song H.S."/>
            <person name="West J.A."/>
            <person name="Bhattacharya D."/>
            <person name="Yoon H.S."/>
        </authorList>
    </citation>
    <scope>NUCLEOTIDE SEQUENCE</scope>
</reference>
<protein>
    <submittedName>
        <fullName evidence="4">Ribosomal protein L29</fullName>
    </submittedName>
</protein>
<dbReference type="AlphaFoldDB" id="A0A1C9CBW1"/>
<geneLocation type="plastid" evidence="4"/>
<dbReference type="GO" id="GO:0005840">
    <property type="term" value="C:ribosome"/>
    <property type="evidence" value="ECO:0007669"/>
    <property type="project" value="UniProtKB-KW"/>
</dbReference>
<dbReference type="Pfam" id="PF00831">
    <property type="entry name" value="Ribosomal_L29"/>
    <property type="match status" value="1"/>
</dbReference>
<sequence>MDNIKQSTEHSKIKAIQQIIQLKRELFDLRLKKATKQSIKPHLFKQAKRNLARLLTQENQINIK</sequence>
<dbReference type="HAMAP" id="MF_00374">
    <property type="entry name" value="Ribosomal_uL29"/>
    <property type="match status" value="1"/>
</dbReference>
<organism evidence="4">
    <name type="scientific">Apophlaea sinclairii</name>
    <dbReference type="NCBI Taxonomy" id="212746"/>
    <lineage>
        <taxon>Eukaryota</taxon>
        <taxon>Rhodophyta</taxon>
        <taxon>Florideophyceae</taxon>
        <taxon>Hildenbrandiophycidae</taxon>
        <taxon>Hildenbrandiales</taxon>
        <taxon>Hildenbrandiaceae</taxon>
        <taxon>Apophlaea</taxon>
    </lineage>
</organism>
<dbReference type="NCBIfam" id="TIGR00012">
    <property type="entry name" value="L29"/>
    <property type="match status" value="1"/>
</dbReference>
<dbReference type="InterPro" id="IPR018254">
    <property type="entry name" value="Ribosomal_uL29_CS"/>
</dbReference>
<keyword evidence="2 4" id="KW-0689">Ribosomal protein</keyword>